<feature type="transmembrane region" description="Helical" evidence="1">
    <location>
        <begin position="59"/>
        <end position="79"/>
    </location>
</feature>
<keyword evidence="1" id="KW-0472">Membrane</keyword>
<reference evidence="2" key="1">
    <citation type="submission" date="2015-10" db="EMBL/GenBank/DDBJ databases">
        <authorList>
            <person name="Gilbert D.G."/>
        </authorList>
    </citation>
    <scope>NUCLEOTIDE SEQUENCE</scope>
</reference>
<dbReference type="EMBL" id="FAXC01000403">
    <property type="protein sequence ID" value="CUV10343.1"/>
    <property type="molecule type" value="Genomic_DNA"/>
</dbReference>
<dbReference type="PANTHER" id="PTHR32251:SF33">
    <property type="entry name" value="STEROID 5-ALPHA REDUCTASE C-TERMINAL DOMAIN-CONTAINING PROTEIN"/>
    <property type="match status" value="1"/>
</dbReference>
<dbReference type="PROSITE" id="PS50244">
    <property type="entry name" value="S5A_REDUCTASE"/>
    <property type="match status" value="1"/>
</dbReference>
<evidence type="ECO:0000313" key="2">
    <source>
        <dbReference type="EMBL" id="CUV10343.1"/>
    </source>
</evidence>
<organism evidence="2">
    <name type="scientific">hydrothermal vent metagenome</name>
    <dbReference type="NCBI Taxonomy" id="652676"/>
    <lineage>
        <taxon>unclassified sequences</taxon>
        <taxon>metagenomes</taxon>
        <taxon>ecological metagenomes</taxon>
    </lineage>
</organism>
<feature type="transmembrane region" description="Helical" evidence="1">
    <location>
        <begin position="99"/>
        <end position="121"/>
    </location>
</feature>
<gene>
    <name evidence="2" type="ORF">MGWOODY_Mmi678</name>
</gene>
<name>A0A160VI25_9ZZZZ</name>
<dbReference type="InterPro" id="IPR010721">
    <property type="entry name" value="UstE-like"/>
</dbReference>
<protein>
    <submittedName>
        <fullName evidence="2">Uncharacterized protein</fullName>
    </submittedName>
</protein>
<dbReference type="Gene3D" id="1.20.120.1630">
    <property type="match status" value="1"/>
</dbReference>
<feature type="transmembrane region" description="Helical" evidence="1">
    <location>
        <begin position="34"/>
        <end position="53"/>
    </location>
</feature>
<evidence type="ECO:0000256" key="1">
    <source>
        <dbReference type="SAM" id="Phobius"/>
    </source>
</evidence>
<accession>A0A160VI25</accession>
<keyword evidence="1" id="KW-1133">Transmembrane helix</keyword>
<sequence>MSDQQANVPLWTHWASFTAFMTERFLGGPRVLKLAWVINFQKTGTFFYILLLMNYYQNYSVAACVYLALHGMYGFCWMLKHFAFPDRSWEKKVTIGGGLMAFVLVLGLYWVFPYLLISGILGPDQKLASLTVLTAAISLHTLGVVIMMTADCQKYFTLKYHQGLIREGLFKYIRHPNYLGEIMLYASYAMIVQHWIPWAILAWVWIGVFLVNILQKEASMSRYPEWADYKKKSGMLIPKLF</sequence>
<feature type="transmembrane region" description="Helical" evidence="1">
    <location>
        <begin position="127"/>
        <end position="148"/>
    </location>
</feature>
<proteinExistence type="predicted"/>
<dbReference type="Pfam" id="PF06966">
    <property type="entry name" value="DUF1295"/>
    <property type="match status" value="1"/>
</dbReference>
<feature type="transmembrane region" description="Helical" evidence="1">
    <location>
        <begin position="195"/>
        <end position="214"/>
    </location>
</feature>
<dbReference type="GO" id="GO:0016020">
    <property type="term" value="C:membrane"/>
    <property type="evidence" value="ECO:0007669"/>
    <property type="project" value="TreeGrafter"/>
</dbReference>
<dbReference type="PANTHER" id="PTHR32251">
    <property type="entry name" value="3-OXO-5-ALPHA-STEROID 4-DEHYDROGENASE"/>
    <property type="match status" value="1"/>
</dbReference>
<keyword evidence="1" id="KW-0812">Transmembrane</keyword>
<dbReference type="AlphaFoldDB" id="A0A160VI25"/>